<dbReference type="RefSeq" id="WP_381443724.1">
    <property type="nucleotide sequence ID" value="NZ_JBHSNP010000011.1"/>
</dbReference>
<evidence type="ECO:0000313" key="3">
    <source>
        <dbReference type="Proteomes" id="UP001596071"/>
    </source>
</evidence>
<comment type="caution">
    <text evidence="2">The sequence shown here is derived from an EMBL/GenBank/DDBJ whole genome shotgun (WGS) entry which is preliminary data.</text>
</comment>
<keyword evidence="2" id="KW-0547">Nucleotide-binding</keyword>
<proteinExistence type="predicted"/>
<dbReference type="Pfam" id="PF13401">
    <property type="entry name" value="AAA_22"/>
    <property type="match status" value="1"/>
</dbReference>
<name>A0ABW0TWE5_9BACL</name>
<dbReference type="InterPro" id="IPR027417">
    <property type="entry name" value="P-loop_NTPase"/>
</dbReference>
<accession>A0ABW0TWE5</accession>
<gene>
    <name evidence="2" type="ORF">ACFPTP_08945</name>
</gene>
<dbReference type="Gene3D" id="3.40.50.300">
    <property type="entry name" value="P-loop containing nucleotide triphosphate hydrolases"/>
    <property type="match status" value="1"/>
</dbReference>
<dbReference type="EMBL" id="JBHSNP010000011">
    <property type="protein sequence ID" value="MFC5603351.1"/>
    <property type="molecule type" value="Genomic_DNA"/>
</dbReference>
<keyword evidence="2" id="KW-0067">ATP-binding</keyword>
<dbReference type="SUPFAM" id="SSF52540">
    <property type="entry name" value="P-loop containing nucleoside triphosphate hydrolases"/>
    <property type="match status" value="1"/>
</dbReference>
<organism evidence="2 3">
    <name type="scientific">Sporosarcina koreensis</name>
    <dbReference type="NCBI Taxonomy" id="334735"/>
    <lineage>
        <taxon>Bacteria</taxon>
        <taxon>Bacillati</taxon>
        <taxon>Bacillota</taxon>
        <taxon>Bacilli</taxon>
        <taxon>Bacillales</taxon>
        <taxon>Caryophanaceae</taxon>
        <taxon>Sporosarcina</taxon>
    </lineage>
</organism>
<evidence type="ECO:0000313" key="2">
    <source>
        <dbReference type="EMBL" id="MFC5603351.1"/>
    </source>
</evidence>
<dbReference type="Proteomes" id="UP001596071">
    <property type="component" value="Unassembled WGS sequence"/>
</dbReference>
<feature type="domain" description="ORC1/DEAH AAA+ ATPase" evidence="1">
    <location>
        <begin position="51"/>
        <end position="181"/>
    </location>
</feature>
<reference evidence="3" key="1">
    <citation type="journal article" date="2019" name="Int. J. Syst. Evol. Microbiol.">
        <title>The Global Catalogue of Microorganisms (GCM) 10K type strain sequencing project: providing services to taxonomists for standard genome sequencing and annotation.</title>
        <authorList>
            <consortium name="The Broad Institute Genomics Platform"/>
            <consortium name="The Broad Institute Genome Sequencing Center for Infectious Disease"/>
            <person name="Wu L."/>
            <person name="Ma J."/>
        </authorList>
    </citation>
    <scope>NUCLEOTIDE SEQUENCE [LARGE SCALE GENOMIC DNA]</scope>
    <source>
        <strain evidence="3">KACC 11299</strain>
    </source>
</reference>
<dbReference type="GO" id="GO:0005524">
    <property type="term" value="F:ATP binding"/>
    <property type="evidence" value="ECO:0007669"/>
    <property type="project" value="UniProtKB-KW"/>
</dbReference>
<dbReference type="InterPro" id="IPR049945">
    <property type="entry name" value="AAA_22"/>
</dbReference>
<keyword evidence="3" id="KW-1185">Reference proteome</keyword>
<protein>
    <submittedName>
        <fullName evidence="2">ATP-binding protein</fullName>
    </submittedName>
</protein>
<evidence type="ECO:0000259" key="1">
    <source>
        <dbReference type="Pfam" id="PF13401"/>
    </source>
</evidence>
<sequence>MQNNIDPYAKPLVELNTHPIEIGDYYLATNEINKLYTYVSKWIRNRIPGAVIYGYPRVGKTKAISYVIKILQEELGDDFPIHHVSCRTRKNPTENFFFEDLLFGIRHDLALVGSKPNLKRKRLLNALIEQAEVANSNKVILFLDDAQNLFELEYRWLMDLYNDLALQNIHLITFLVGQLELMYQRTAYRDSGKYQLVGRFMSQDYEFKGLQDADDIEICLSGYDEFSEYPIKSGWSYTRFYFPEAFSQGFRLGHLAPDIWDTIQSIRRKNHIKNNLDIPMQYFVLFIENILLQYGSDSVNKEYDIHHIKKEQMEETLIGTGYVEWETHGRKFQA</sequence>